<reference evidence="1" key="1">
    <citation type="submission" date="2022-07" db="EMBL/GenBank/DDBJ databases">
        <title>Genome Sequence of Lecanicillium saksenae.</title>
        <authorList>
            <person name="Buettner E."/>
        </authorList>
    </citation>
    <scope>NUCLEOTIDE SEQUENCE</scope>
    <source>
        <strain evidence="1">VT-O1</strain>
    </source>
</reference>
<evidence type="ECO:0000313" key="2">
    <source>
        <dbReference type="Proteomes" id="UP001148737"/>
    </source>
</evidence>
<accession>A0ACC1R8D4</accession>
<comment type="caution">
    <text evidence="1">The sequence shown here is derived from an EMBL/GenBank/DDBJ whole genome shotgun (WGS) entry which is preliminary data.</text>
</comment>
<dbReference type="Proteomes" id="UP001148737">
    <property type="component" value="Unassembled WGS sequence"/>
</dbReference>
<sequence length="150" mass="17021">MCPPIVRCGEFHGTKSAQSWGSTVCWHGHLKTQNANENVLELILYKEICERHTETGIPWVRSGLEKHPDHVQITPAGMMGQGCDTNLATEVSRGSRRIYFGYSLQKKLDYILLSGQVQRCQTRTVMQVRIRPSSQQKMDQIATAIAYRVM</sequence>
<organism evidence="1 2">
    <name type="scientific">Lecanicillium saksenae</name>
    <dbReference type="NCBI Taxonomy" id="468837"/>
    <lineage>
        <taxon>Eukaryota</taxon>
        <taxon>Fungi</taxon>
        <taxon>Dikarya</taxon>
        <taxon>Ascomycota</taxon>
        <taxon>Pezizomycotina</taxon>
        <taxon>Sordariomycetes</taxon>
        <taxon>Hypocreomycetidae</taxon>
        <taxon>Hypocreales</taxon>
        <taxon>Cordycipitaceae</taxon>
        <taxon>Lecanicillium</taxon>
    </lineage>
</organism>
<protein>
    <submittedName>
        <fullName evidence="1">Uncharacterized protein</fullName>
    </submittedName>
</protein>
<evidence type="ECO:0000313" key="1">
    <source>
        <dbReference type="EMBL" id="KAJ3499466.1"/>
    </source>
</evidence>
<gene>
    <name evidence="1" type="ORF">NLG97_g305</name>
</gene>
<name>A0ACC1R8D4_9HYPO</name>
<proteinExistence type="predicted"/>
<dbReference type="EMBL" id="JANAKD010000009">
    <property type="protein sequence ID" value="KAJ3499466.1"/>
    <property type="molecule type" value="Genomic_DNA"/>
</dbReference>
<keyword evidence="2" id="KW-1185">Reference proteome</keyword>